<accession>A0ABC8BSS8</accession>
<evidence type="ECO:0000313" key="8">
    <source>
        <dbReference type="EMBL" id="ARF73486.1"/>
    </source>
</evidence>
<dbReference type="AlphaFoldDB" id="A0ABC8BSS8"/>
<protein>
    <submittedName>
        <fullName evidence="8">RNA polymerase</fullName>
    </submittedName>
</protein>
<evidence type="ECO:0000256" key="2">
    <source>
        <dbReference type="ARBA" id="ARBA00023015"/>
    </source>
</evidence>
<keyword evidence="2" id="KW-0805">Transcription regulation</keyword>
<dbReference type="KEGG" id="kab:B7C62_15365"/>
<feature type="region of interest" description="Disordered" evidence="5">
    <location>
        <begin position="197"/>
        <end position="233"/>
    </location>
</feature>
<dbReference type="PANTHER" id="PTHR43133:SF25">
    <property type="entry name" value="RNA POLYMERASE SIGMA FACTOR RFAY-RELATED"/>
    <property type="match status" value="1"/>
</dbReference>
<keyword evidence="3" id="KW-0731">Sigma factor</keyword>
<dbReference type="Gene3D" id="1.10.1740.10">
    <property type="match status" value="1"/>
</dbReference>
<keyword evidence="9" id="KW-1185">Reference proteome</keyword>
<dbReference type="InterPro" id="IPR013325">
    <property type="entry name" value="RNA_pol_sigma_r2"/>
</dbReference>
<sequence length="250" mass="27795">MEHNEQPARPAQPPDGGPDDDVRVRERIRAGDREAFGTLYDRYAKSVYGHACRLTGDLSAAEDVMSETFLAAWRTREQIDPEGGPLRPWLLGIATNKARNHRRGVGRRLAFLARQPRPKETEDFADASAERLDHQRELAAVRAVLDRLRQPEREVLALCVWAGLDYAQAAAALDVPVGTVRSRLSRARTRLRGLAGEHLARERGEMTQERREAGQDRRGAGRERREPLLGRGEVGGRAAFVALPGEGGSR</sequence>
<name>A0ABC8BSS8_9ACTN</name>
<evidence type="ECO:0000256" key="1">
    <source>
        <dbReference type="ARBA" id="ARBA00010641"/>
    </source>
</evidence>
<evidence type="ECO:0000259" key="6">
    <source>
        <dbReference type="Pfam" id="PF04542"/>
    </source>
</evidence>
<evidence type="ECO:0000313" key="9">
    <source>
        <dbReference type="Proteomes" id="UP000192251"/>
    </source>
</evidence>
<evidence type="ECO:0000256" key="3">
    <source>
        <dbReference type="ARBA" id="ARBA00023082"/>
    </source>
</evidence>
<feature type="domain" description="RNA polymerase sigma-70 region 2" evidence="6">
    <location>
        <begin position="39"/>
        <end position="107"/>
    </location>
</feature>
<keyword evidence="4" id="KW-0804">Transcription</keyword>
<dbReference type="Pfam" id="PF08281">
    <property type="entry name" value="Sigma70_r4_2"/>
    <property type="match status" value="1"/>
</dbReference>
<dbReference type="Gene3D" id="1.10.10.10">
    <property type="entry name" value="Winged helix-like DNA-binding domain superfamily/Winged helix DNA-binding domain"/>
    <property type="match status" value="1"/>
</dbReference>
<dbReference type="SUPFAM" id="SSF88946">
    <property type="entry name" value="Sigma2 domain of RNA polymerase sigma factors"/>
    <property type="match status" value="1"/>
</dbReference>
<proteinExistence type="inferred from homology"/>
<dbReference type="EMBL" id="CP020563">
    <property type="protein sequence ID" value="ARF73486.1"/>
    <property type="molecule type" value="Genomic_DNA"/>
</dbReference>
<reference evidence="8 9" key="1">
    <citation type="submission" date="2017-04" db="EMBL/GenBank/DDBJ databases">
        <title>The complete genome sequence of Streptomyces albolongus YIM 101047, the producer of novel bafilomycins and novel odoriferous sesquiterpenoids.</title>
        <authorList>
            <person name="Yin M."/>
            <person name="Jiang Y."/>
        </authorList>
    </citation>
    <scope>NUCLEOTIDE SEQUENCE [LARGE SCALE GENOMIC DNA]</scope>
    <source>
        <strain evidence="8 9">YIM 101047</strain>
    </source>
</reference>
<evidence type="ECO:0000259" key="7">
    <source>
        <dbReference type="Pfam" id="PF08281"/>
    </source>
</evidence>
<gene>
    <name evidence="8" type="ORF">B7C62_15365</name>
</gene>
<evidence type="ECO:0000256" key="4">
    <source>
        <dbReference type="ARBA" id="ARBA00023163"/>
    </source>
</evidence>
<dbReference type="InterPro" id="IPR013249">
    <property type="entry name" value="RNA_pol_sigma70_r4_t2"/>
</dbReference>
<feature type="region of interest" description="Disordered" evidence="5">
    <location>
        <begin position="1"/>
        <end position="22"/>
    </location>
</feature>
<dbReference type="Proteomes" id="UP000192251">
    <property type="component" value="Chromosome"/>
</dbReference>
<dbReference type="InterPro" id="IPR014284">
    <property type="entry name" value="RNA_pol_sigma-70_dom"/>
</dbReference>
<dbReference type="SUPFAM" id="SSF88659">
    <property type="entry name" value="Sigma3 and sigma4 domains of RNA polymerase sigma factors"/>
    <property type="match status" value="1"/>
</dbReference>
<dbReference type="InterPro" id="IPR036388">
    <property type="entry name" value="WH-like_DNA-bd_sf"/>
</dbReference>
<feature type="domain" description="RNA polymerase sigma factor 70 region 4 type 2" evidence="7">
    <location>
        <begin position="139"/>
        <end position="191"/>
    </location>
</feature>
<comment type="similarity">
    <text evidence="1">Belongs to the sigma-70 factor family. ECF subfamily.</text>
</comment>
<dbReference type="InterPro" id="IPR007627">
    <property type="entry name" value="RNA_pol_sigma70_r2"/>
</dbReference>
<feature type="compositionally biased region" description="Basic and acidic residues" evidence="5">
    <location>
        <begin position="198"/>
        <end position="228"/>
    </location>
</feature>
<dbReference type="NCBIfam" id="TIGR02937">
    <property type="entry name" value="sigma70-ECF"/>
    <property type="match status" value="1"/>
</dbReference>
<dbReference type="Pfam" id="PF04542">
    <property type="entry name" value="Sigma70_r2"/>
    <property type="match status" value="1"/>
</dbReference>
<dbReference type="GO" id="GO:0016987">
    <property type="term" value="F:sigma factor activity"/>
    <property type="evidence" value="ECO:0007669"/>
    <property type="project" value="UniProtKB-KW"/>
</dbReference>
<evidence type="ECO:0000256" key="5">
    <source>
        <dbReference type="SAM" id="MobiDB-lite"/>
    </source>
</evidence>
<organism evidence="8 9">
    <name type="scientific">Kitasatospora albolonga</name>
    <dbReference type="NCBI Taxonomy" id="68173"/>
    <lineage>
        <taxon>Bacteria</taxon>
        <taxon>Bacillati</taxon>
        <taxon>Actinomycetota</taxon>
        <taxon>Actinomycetes</taxon>
        <taxon>Kitasatosporales</taxon>
        <taxon>Streptomycetaceae</taxon>
        <taxon>Kitasatospora</taxon>
    </lineage>
</organism>
<dbReference type="PANTHER" id="PTHR43133">
    <property type="entry name" value="RNA POLYMERASE ECF-TYPE SIGMA FACTO"/>
    <property type="match status" value="1"/>
</dbReference>
<dbReference type="CDD" id="cd06171">
    <property type="entry name" value="Sigma70_r4"/>
    <property type="match status" value="1"/>
</dbReference>
<dbReference type="InterPro" id="IPR039425">
    <property type="entry name" value="RNA_pol_sigma-70-like"/>
</dbReference>
<dbReference type="InterPro" id="IPR013324">
    <property type="entry name" value="RNA_pol_sigma_r3/r4-like"/>
</dbReference>